<dbReference type="InterPro" id="IPR050204">
    <property type="entry name" value="AraC_XylS_family_regulators"/>
</dbReference>
<dbReference type="PANTHER" id="PTHR46796:SF10">
    <property type="entry name" value="TRANSCRIPTIONAL ACTIVATOR FEAR"/>
    <property type="match status" value="1"/>
</dbReference>
<evidence type="ECO:0000313" key="6">
    <source>
        <dbReference type="EMBL" id="WQC01968.1"/>
    </source>
</evidence>
<feature type="region of interest" description="Disordered" evidence="4">
    <location>
        <begin position="224"/>
        <end position="244"/>
    </location>
</feature>
<dbReference type="RefSeq" id="WP_322416917.1">
    <property type="nucleotide sequence ID" value="NZ_CP139858.1"/>
</dbReference>
<dbReference type="Gene3D" id="2.60.120.10">
    <property type="entry name" value="Jelly Rolls"/>
    <property type="match status" value="1"/>
</dbReference>
<evidence type="ECO:0000256" key="3">
    <source>
        <dbReference type="ARBA" id="ARBA00023163"/>
    </source>
</evidence>
<dbReference type="PANTHER" id="PTHR46796">
    <property type="entry name" value="HTH-TYPE TRANSCRIPTIONAL ACTIVATOR RHAS-RELATED"/>
    <property type="match status" value="1"/>
</dbReference>
<keyword evidence="7" id="KW-1185">Reference proteome</keyword>
<feature type="compositionally biased region" description="Basic and acidic residues" evidence="4">
    <location>
        <begin position="227"/>
        <end position="244"/>
    </location>
</feature>
<keyword evidence="3" id="KW-0804">Transcription</keyword>
<dbReference type="Proteomes" id="UP001322481">
    <property type="component" value="Chromosome"/>
</dbReference>
<dbReference type="PROSITE" id="PS01124">
    <property type="entry name" value="HTH_ARAC_FAMILY_2"/>
    <property type="match status" value="1"/>
</dbReference>
<dbReference type="InterPro" id="IPR011051">
    <property type="entry name" value="RmlC_Cupin_sf"/>
</dbReference>
<dbReference type="EMBL" id="CP139858">
    <property type="protein sequence ID" value="WQC01968.1"/>
    <property type="molecule type" value="Genomic_DNA"/>
</dbReference>
<evidence type="ECO:0000313" key="7">
    <source>
        <dbReference type="Proteomes" id="UP001322481"/>
    </source>
</evidence>
<evidence type="ECO:0000256" key="2">
    <source>
        <dbReference type="ARBA" id="ARBA00023125"/>
    </source>
</evidence>
<dbReference type="SUPFAM" id="SSF51182">
    <property type="entry name" value="RmlC-like cupins"/>
    <property type="match status" value="1"/>
</dbReference>
<sequence>MNETVVEIRRYSGEVERHQHDYPQVVLAVSGALEIDLGHRSGRVSGSTGAFVSAGCQHAFYAKQTDSFVVLDLPSRLGIREPDEDMPAFFAIGREVHGLIDYMAVLAASQELSASIRHAWSTLLLDRIAPARGRPDRAELAVRRATAFMERKLADPIRIADITEAAGMSPTRLHEAFTRRRATTPHAHLVAMRLDAAERMLADPRLSIADIAIFSGHSGQSALTRAMRRERNSTPAEVRRNLLG</sequence>
<dbReference type="InterPro" id="IPR018060">
    <property type="entry name" value="HTH_AraC"/>
</dbReference>
<proteinExistence type="predicted"/>
<dbReference type="InterPro" id="IPR009057">
    <property type="entry name" value="Homeodomain-like_sf"/>
</dbReference>
<feature type="domain" description="HTH araC/xylS-type" evidence="5">
    <location>
        <begin position="143"/>
        <end position="241"/>
    </location>
</feature>
<accession>A0ABZ0VYM5</accession>
<gene>
    <name evidence="6" type="ORF">U0R22_006206</name>
</gene>
<evidence type="ECO:0000256" key="1">
    <source>
        <dbReference type="ARBA" id="ARBA00023015"/>
    </source>
</evidence>
<organism evidence="6 7">
    <name type="scientific">Mesorhizobium huakuii</name>
    <dbReference type="NCBI Taxonomy" id="28104"/>
    <lineage>
        <taxon>Bacteria</taxon>
        <taxon>Pseudomonadati</taxon>
        <taxon>Pseudomonadota</taxon>
        <taxon>Alphaproteobacteria</taxon>
        <taxon>Hyphomicrobiales</taxon>
        <taxon>Phyllobacteriaceae</taxon>
        <taxon>Mesorhizobium</taxon>
    </lineage>
</organism>
<protein>
    <submittedName>
        <fullName evidence="6">AraC family transcriptional regulator</fullName>
    </submittedName>
</protein>
<keyword evidence="2" id="KW-0238">DNA-binding</keyword>
<keyword evidence="1" id="KW-0805">Transcription regulation</keyword>
<name>A0ABZ0VYM5_9HYPH</name>
<evidence type="ECO:0000259" key="5">
    <source>
        <dbReference type="PROSITE" id="PS01124"/>
    </source>
</evidence>
<dbReference type="Pfam" id="PF12833">
    <property type="entry name" value="HTH_18"/>
    <property type="match status" value="1"/>
</dbReference>
<dbReference type="SUPFAM" id="SSF46689">
    <property type="entry name" value="Homeodomain-like"/>
    <property type="match status" value="2"/>
</dbReference>
<dbReference type="SMART" id="SM00342">
    <property type="entry name" value="HTH_ARAC"/>
    <property type="match status" value="1"/>
</dbReference>
<evidence type="ECO:0000256" key="4">
    <source>
        <dbReference type="SAM" id="MobiDB-lite"/>
    </source>
</evidence>
<dbReference type="Gene3D" id="1.10.10.60">
    <property type="entry name" value="Homeodomain-like"/>
    <property type="match status" value="1"/>
</dbReference>
<dbReference type="InterPro" id="IPR014710">
    <property type="entry name" value="RmlC-like_jellyroll"/>
</dbReference>
<reference evidence="6 7" key="1">
    <citation type="submission" date="2023-11" db="EMBL/GenBank/DDBJ databases">
        <authorList>
            <person name="Panchal A.K."/>
            <person name="Meaney J.S."/>
            <person name="Karas B.J."/>
            <person name="diCenzo G.C."/>
        </authorList>
    </citation>
    <scope>NUCLEOTIDE SEQUENCE [LARGE SCALE GENOMIC DNA]</scope>
    <source>
        <strain evidence="6 7">NZP2235</strain>
    </source>
</reference>